<keyword evidence="5" id="KW-1185">Reference proteome</keyword>
<dbReference type="Gene3D" id="3.30.70.20">
    <property type="match status" value="1"/>
</dbReference>
<dbReference type="Gene3D" id="1.10.287.110">
    <property type="entry name" value="DnaJ domain"/>
    <property type="match status" value="1"/>
</dbReference>
<dbReference type="InterPro" id="IPR017896">
    <property type="entry name" value="4Fe4S_Fe-S-bd"/>
</dbReference>
<evidence type="ECO:0000259" key="2">
    <source>
        <dbReference type="PROSITE" id="PS50076"/>
    </source>
</evidence>
<comment type="caution">
    <text evidence="4">The sequence shown here is derived from an EMBL/GenBank/DDBJ whole genome shotgun (WGS) entry which is preliminary data.</text>
</comment>
<reference evidence="4" key="1">
    <citation type="submission" date="2016-03" db="EMBL/GenBank/DDBJ databases">
        <title>Mechanisms controlling the formation of the plant cell surface in tip-growing cells are functionally conserved among land plants.</title>
        <authorList>
            <person name="Honkanen S."/>
            <person name="Jones V.A."/>
            <person name="Morieri G."/>
            <person name="Champion C."/>
            <person name="Hetherington A.J."/>
            <person name="Kelly S."/>
            <person name="Saint-Marcoux D."/>
            <person name="Proust H."/>
            <person name="Prescott H."/>
            <person name="Dolan L."/>
        </authorList>
    </citation>
    <scope>NUCLEOTIDE SEQUENCE [LARGE SCALE GENOMIC DNA]</scope>
    <source>
        <tissue evidence="4">Whole gametophyte</tissue>
    </source>
</reference>
<gene>
    <name evidence="4" type="ORF">AXG93_2528s1520</name>
</gene>
<dbReference type="Pfam" id="PF13370">
    <property type="entry name" value="Fer4_13"/>
    <property type="match status" value="1"/>
</dbReference>
<feature type="compositionally biased region" description="Polar residues" evidence="1">
    <location>
        <begin position="24"/>
        <end position="37"/>
    </location>
</feature>
<organism evidence="4 5">
    <name type="scientific">Marchantia polymorpha subsp. ruderalis</name>
    <dbReference type="NCBI Taxonomy" id="1480154"/>
    <lineage>
        <taxon>Eukaryota</taxon>
        <taxon>Viridiplantae</taxon>
        <taxon>Streptophyta</taxon>
        <taxon>Embryophyta</taxon>
        <taxon>Marchantiophyta</taxon>
        <taxon>Marchantiopsida</taxon>
        <taxon>Marchantiidae</taxon>
        <taxon>Marchantiales</taxon>
        <taxon>Marchantiaceae</taxon>
        <taxon>Marchantia</taxon>
    </lineage>
</organism>
<dbReference type="PANTHER" id="PTHR45295">
    <property type="entry name" value="CHAPERONE PROTEIN DNAJ C76, CHLOROPLASTIC"/>
    <property type="match status" value="1"/>
</dbReference>
<dbReference type="SUPFAM" id="SSF46565">
    <property type="entry name" value="Chaperone J-domain"/>
    <property type="match status" value="1"/>
</dbReference>
<feature type="region of interest" description="Disordered" evidence="1">
    <location>
        <begin position="403"/>
        <end position="427"/>
    </location>
</feature>
<evidence type="ECO:0000313" key="4">
    <source>
        <dbReference type="EMBL" id="OAE34786.1"/>
    </source>
</evidence>
<evidence type="ECO:0000259" key="3">
    <source>
        <dbReference type="PROSITE" id="PS51379"/>
    </source>
</evidence>
<dbReference type="SMART" id="SM00271">
    <property type="entry name" value="DnaJ"/>
    <property type="match status" value="1"/>
</dbReference>
<name>A0A176WR65_MARPO</name>
<feature type="domain" description="J" evidence="2">
    <location>
        <begin position="209"/>
        <end position="272"/>
    </location>
</feature>
<protein>
    <recommendedName>
        <fullName evidence="6">J domain-containing protein</fullName>
    </recommendedName>
</protein>
<dbReference type="PROSITE" id="PS51379">
    <property type="entry name" value="4FE4S_FER_2"/>
    <property type="match status" value="1"/>
</dbReference>
<dbReference type="SUPFAM" id="SSF54862">
    <property type="entry name" value="4Fe-4S ferredoxins"/>
    <property type="match status" value="1"/>
</dbReference>
<dbReference type="PRINTS" id="PR00625">
    <property type="entry name" value="JDOMAIN"/>
</dbReference>
<dbReference type="Pfam" id="PF23650">
    <property type="entry name" value="DUF7148"/>
    <property type="match status" value="1"/>
</dbReference>
<evidence type="ECO:0000256" key="1">
    <source>
        <dbReference type="SAM" id="MobiDB-lite"/>
    </source>
</evidence>
<dbReference type="Pfam" id="PF00226">
    <property type="entry name" value="DnaJ"/>
    <property type="match status" value="1"/>
</dbReference>
<evidence type="ECO:0000313" key="5">
    <source>
        <dbReference type="Proteomes" id="UP000077202"/>
    </source>
</evidence>
<dbReference type="PANTHER" id="PTHR45295:SF4">
    <property type="entry name" value="OS06G0474800 PROTEIN"/>
    <property type="match status" value="1"/>
</dbReference>
<sequence>MPDSLTDTGKNLSYMHEFPGSDGSAGQTIEARTSARQFDSRSARTVGKTRISPILSSDEFRCSGASESESIDSEGQRKDGTTFDDDSASESLSDRAFVSAGAETRSLQVATRLANWRRLSVLRSEVSALVRSPRSALAIARFCSVLRAPRIPPFWDEFDGDLAPPSVNSPPELNYSLIVSEGLDCEDAQWRNAGARCSASYKSPVPLPDFYDLLGVSVEADAAEIRRAYRMLQKKHHPDLVGQQGHAMALLLNEAYQTLMDENLRAAYNTAHSYRVAIRKAGHKAFTGNTYSSWVGPDRPQGLFVDENACVGCRKCVFAASNTFIMDESTGCARVQAQWADSESNITMAREVCPVNCIHLVEREDLPILEYLIRPQAKPSNGVYGGGWERTSNVFMAARTFKRQQEEQRSQTAPSSTMETPAQKKARVEADRKLRMGVFWRFWSWVDPSPRDSSASDFAPEGSVDTEWPWKGLFGRSSSLDVLVLPVSQENKAQTVALIQDWALTYASSSELPLPMPFKADLLYNGVQLSLITASNGTVSSIGSLVVTVEDTVANDDNAPGNRSDELAEGSTVIQSFLKVRRQATTGTSSLPGEGRIVKEIKATILGMGRGGDSYEAYQLRR</sequence>
<accession>A0A176WR65</accession>
<proteinExistence type="predicted"/>
<dbReference type="AlphaFoldDB" id="A0A176WR65"/>
<feature type="compositionally biased region" description="Polar residues" evidence="1">
    <location>
        <begin position="410"/>
        <end position="420"/>
    </location>
</feature>
<dbReference type="InterPro" id="IPR001623">
    <property type="entry name" value="DnaJ_domain"/>
</dbReference>
<dbReference type="InterPro" id="IPR055572">
    <property type="entry name" value="DUF7148"/>
</dbReference>
<feature type="compositionally biased region" description="Polar residues" evidence="1">
    <location>
        <begin position="1"/>
        <end position="11"/>
    </location>
</feature>
<feature type="region of interest" description="Disordered" evidence="1">
    <location>
        <begin position="1"/>
        <end position="88"/>
    </location>
</feature>
<evidence type="ECO:0008006" key="6">
    <source>
        <dbReference type="Google" id="ProtNLM"/>
    </source>
</evidence>
<dbReference type="Proteomes" id="UP000077202">
    <property type="component" value="Unassembled WGS sequence"/>
</dbReference>
<feature type="domain" description="4Fe-4S ferredoxin-type" evidence="3">
    <location>
        <begin position="301"/>
        <end position="329"/>
    </location>
</feature>
<dbReference type="PROSITE" id="PS50076">
    <property type="entry name" value="DNAJ_2"/>
    <property type="match status" value="1"/>
</dbReference>
<dbReference type="InterPro" id="IPR036869">
    <property type="entry name" value="J_dom_sf"/>
</dbReference>
<dbReference type="CDD" id="cd06257">
    <property type="entry name" value="DnaJ"/>
    <property type="match status" value="1"/>
</dbReference>
<dbReference type="EMBL" id="LVLJ01000312">
    <property type="protein sequence ID" value="OAE34786.1"/>
    <property type="molecule type" value="Genomic_DNA"/>
</dbReference>